<proteinExistence type="predicted"/>
<keyword evidence="3" id="KW-1185">Reference proteome</keyword>
<organism evidence="2 3">
    <name type="scientific">Trifolium medium</name>
    <dbReference type="NCBI Taxonomy" id="97028"/>
    <lineage>
        <taxon>Eukaryota</taxon>
        <taxon>Viridiplantae</taxon>
        <taxon>Streptophyta</taxon>
        <taxon>Embryophyta</taxon>
        <taxon>Tracheophyta</taxon>
        <taxon>Spermatophyta</taxon>
        <taxon>Magnoliopsida</taxon>
        <taxon>eudicotyledons</taxon>
        <taxon>Gunneridae</taxon>
        <taxon>Pentapetalae</taxon>
        <taxon>rosids</taxon>
        <taxon>fabids</taxon>
        <taxon>Fabales</taxon>
        <taxon>Fabaceae</taxon>
        <taxon>Papilionoideae</taxon>
        <taxon>50 kb inversion clade</taxon>
        <taxon>NPAAA clade</taxon>
        <taxon>Hologalegina</taxon>
        <taxon>IRL clade</taxon>
        <taxon>Trifolieae</taxon>
        <taxon>Trifolium</taxon>
    </lineage>
</organism>
<dbReference type="Proteomes" id="UP000265520">
    <property type="component" value="Unassembled WGS sequence"/>
</dbReference>
<dbReference type="AlphaFoldDB" id="A0A392W7M4"/>
<reference evidence="2 3" key="1">
    <citation type="journal article" date="2018" name="Front. Plant Sci.">
        <title>Red Clover (Trifolium pratense) and Zigzag Clover (T. medium) - A Picture of Genomic Similarities and Differences.</title>
        <authorList>
            <person name="Dluhosova J."/>
            <person name="Istvanek J."/>
            <person name="Nedelnik J."/>
            <person name="Repkova J."/>
        </authorList>
    </citation>
    <scope>NUCLEOTIDE SEQUENCE [LARGE SCALE GENOMIC DNA]</scope>
    <source>
        <strain evidence="3">cv. 10/8</strain>
        <tissue evidence="2">Leaf</tissue>
    </source>
</reference>
<protein>
    <submittedName>
        <fullName evidence="2">Uncharacterized protein</fullName>
    </submittedName>
</protein>
<sequence length="21" mass="2352">NAEPRTETETAEIGTETQIDF</sequence>
<evidence type="ECO:0000313" key="2">
    <source>
        <dbReference type="EMBL" id="MCI96306.1"/>
    </source>
</evidence>
<feature type="region of interest" description="Disordered" evidence="1">
    <location>
        <begin position="1"/>
        <end position="21"/>
    </location>
</feature>
<name>A0A392W7M4_9FABA</name>
<feature type="non-terminal residue" evidence="2">
    <location>
        <position position="1"/>
    </location>
</feature>
<feature type="compositionally biased region" description="Low complexity" evidence="1">
    <location>
        <begin position="11"/>
        <end position="21"/>
    </location>
</feature>
<comment type="caution">
    <text evidence="2">The sequence shown here is derived from an EMBL/GenBank/DDBJ whole genome shotgun (WGS) entry which is preliminary data.</text>
</comment>
<evidence type="ECO:0000313" key="3">
    <source>
        <dbReference type="Proteomes" id="UP000265520"/>
    </source>
</evidence>
<dbReference type="EMBL" id="LXQA011411162">
    <property type="protein sequence ID" value="MCI96306.1"/>
    <property type="molecule type" value="Genomic_DNA"/>
</dbReference>
<evidence type="ECO:0000256" key="1">
    <source>
        <dbReference type="SAM" id="MobiDB-lite"/>
    </source>
</evidence>
<accession>A0A392W7M4</accession>